<dbReference type="GO" id="GO:0003824">
    <property type="term" value="F:catalytic activity"/>
    <property type="evidence" value="ECO:0007669"/>
    <property type="project" value="InterPro"/>
</dbReference>
<dbReference type="PANTHER" id="PTHR11228:SF27">
    <property type="entry name" value="GLYCYL-RADICAL ENZYME ACTIVATING ENZYME MJ1227-RELATED"/>
    <property type="match status" value="1"/>
</dbReference>
<dbReference type="InterPro" id="IPR012840">
    <property type="entry name" value="NrdG2"/>
</dbReference>
<proteinExistence type="predicted"/>
<dbReference type="NCBIfam" id="TIGR02495">
    <property type="entry name" value="NrdG2"/>
    <property type="match status" value="1"/>
</dbReference>
<evidence type="ECO:0000256" key="1">
    <source>
        <dbReference type="ARBA" id="ARBA00001966"/>
    </source>
</evidence>
<keyword evidence="3" id="KW-0479">Metal-binding</keyword>
<comment type="cofactor">
    <cofactor evidence="1">
        <name>[4Fe-4S] cluster</name>
        <dbReference type="ChEBI" id="CHEBI:49883"/>
    </cofactor>
</comment>
<dbReference type="SFLD" id="SFLDG01094">
    <property type="entry name" value="Uncharacterised_Radical_SAM_Su"/>
    <property type="match status" value="1"/>
</dbReference>
<evidence type="ECO:0000256" key="2">
    <source>
        <dbReference type="ARBA" id="ARBA00022691"/>
    </source>
</evidence>
<dbReference type="Proteomes" id="UP000886289">
    <property type="component" value="Unassembled WGS sequence"/>
</dbReference>
<dbReference type="Gene3D" id="3.20.20.70">
    <property type="entry name" value="Aldolase class I"/>
    <property type="match status" value="1"/>
</dbReference>
<evidence type="ECO:0000313" key="7">
    <source>
        <dbReference type="EMBL" id="HDD43874.1"/>
    </source>
</evidence>
<reference evidence="7" key="1">
    <citation type="journal article" date="2020" name="mSystems">
        <title>Genome- and Community-Level Interaction Insights into Carbon Utilization and Element Cycling Functions of Hydrothermarchaeota in Hydrothermal Sediment.</title>
        <authorList>
            <person name="Zhou Z."/>
            <person name="Liu Y."/>
            <person name="Xu W."/>
            <person name="Pan J."/>
            <person name="Luo Z.H."/>
            <person name="Li M."/>
        </authorList>
    </citation>
    <scope>NUCLEOTIDE SEQUENCE [LARGE SCALE GENOMIC DNA]</scope>
    <source>
        <strain evidence="7">HyVt-233</strain>
    </source>
</reference>
<organism evidence="7">
    <name type="scientific">Desulfofervidus auxilii</name>
    <dbReference type="NCBI Taxonomy" id="1621989"/>
    <lineage>
        <taxon>Bacteria</taxon>
        <taxon>Pseudomonadati</taxon>
        <taxon>Thermodesulfobacteriota</taxon>
        <taxon>Candidatus Desulfofervidia</taxon>
        <taxon>Candidatus Desulfofervidales</taxon>
        <taxon>Candidatus Desulfofervidaceae</taxon>
        <taxon>Candidatus Desulfofervidus</taxon>
    </lineage>
</organism>
<accession>A0A7C0U222</accession>
<dbReference type="GO" id="GO:0051536">
    <property type="term" value="F:iron-sulfur cluster binding"/>
    <property type="evidence" value="ECO:0007669"/>
    <property type="project" value="UniProtKB-KW"/>
</dbReference>
<evidence type="ECO:0000256" key="5">
    <source>
        <dbReference type="ARBA" id="ARBA00023014"/>
    </source>
</evidence>
<keyword evidence="4" id="KW-0408">Iron</keyword>
<feature type="domain" description="Radical SAM core" evidence="6">
    <location>
        <begin position="13"/>
        <end position="222"/>
    </location>
</feature>
<dbReference type="EMBL" id="DRBS01000127">
    <property type="protein sequence ID" value="HDD43874.1"/>
    <property type="molecule type" value="Genomic_DNA"/>
</dbReference>
<dbReference type="SUPFAM" id="SSF102114">
    <property type="entry name" value="Radical SAM enzymes"/>
    <property type="match status" value="1"/>
</dbReference>
<dbReference type="InterPro" id="IPR013785">
    <property type="entry name" value="Aldolase_TIM"/>
</dbReference>
<sequence>MLNIGGFTPLSTIDYPGCLAAIIYTQGCNFRCIYCHNYRLINCEEMPISWDKIKTFIKSRKRLMDGIVITGGEPTLQKELPSFCAWLKKIGFLVKLDTNGTKPLMLKLLIEKGLIDYIAMDIKAPWHKYKKIIQVDFPISIIKDSFNLIKQSGIKCEFRTTVHSELLNFEDIKEIIKLVGKKHLLCFQIAQPTSIYNKPNIYTKEKLETLIKEFPEYNLMVR</sequence>
<dbReference type="AlphaFoldDB" id="A0A7C0U222"/>
<dbReference type="GO" id="GO:0046872">
    <property type="term" value="F:metal ion binding"/>
    <property type="evidence" value="ECO:0007669"/>
    <property type="project" value="UniProtKB-KW"/>
</dbReference>
<dbReference type="PANTHER" id="PTHR11228">
    <property type="entry name" value="RADICAL SAM DOMAIN PROTEIN"/>
    <property type="match status" value="1"/>
</dbReference>
<evidence type="ECO:0000259" key="6">
    <source>
        <dbReference type="PROSITE" id="PS51918"/>
    </source>
</evidence>
<dbReference type="InterPro" id="IPR050377">
    <property type="entry name" value="Radical_SAM_PqqE_MftC-like"/>
</dbReference>
<gene>
    <name evidence="7" type="ORF">ENG63_03310</name>
</gene>
<keyword evidence="2" id="KW-0949">S-adenosyl-L-methionine</keyword>
<evidence type="ECO:0000256" key="3">
    <source>
        <dbReference type="ARBA" id="ARBA00022723"/>
    </source>
</evidence>
<dbReference type="InterPro" id="IPR058240">
    <property type="entry name" value="rSAM_sf"/>
</dbReference>
<comment type="caution">
    <text evidence="7">The sequence shown here is derived from an EMBL/GenBank/DDBJ whole genome shotgun (WGS) entry which is preliminary data.</text>
</comment>
<dbReference type="InterPro" id="IPR007197">
    <property type="entry name" value="rSAM"/>
</dbReference>
<evidence type="ECO:0000256" key="4">
    <source>
        <dbReference type="ARBA" id="ARBA00023004"/>
    </source>
</evidence>
<dbReference type="Pfam" id="PF04055">
    <property type="entry name" value="Radical_SAM"/>
    <property type="match status" value="1"/>
</dbReference>
<keyword evidence="5" id="KW-0411">Iron-sulfur</keyword>
<protein>
    <submittedName>
        <fullName evidence="7">Anaerobic ribonucleoside-triphosphate reductase activating protein</fullName>
    </submittedName>
</protein>
<dbReference type="CDD" id="cd01335">
    <property type="entry name" value="Radical_SAM"/>
    <property type="match status" value="1"/>
</dbReference>
<dbReference type="SFLD" id="SFLDS00029">
    <property type="entry name" value="Radical_SAM"/>
    <property type="match status" value="1"/>
</dbReference>
<name>A0A7C0U222_DESA2</name>
<dbReference type="PROSITE" id="PS51918">
    <property type="entry name" value="RADICAL_SAM"/>
    <property type="match status" value="1"/>
</dbReference>